<keyword evidence="1" id="KW-0812">Transmembrane</keyword>
<protein>
    <submittedName>
        <fullName evidence="2">Uncharacterized protein</fullName>
    </submittedName>
</protein>
<evidence type="ECO:0000256" key="1">
    <source>
        <dbReference type="SAM" id="Phobius"/>
    </source>
</evidence>
<feature type="transmembrane region" description="Helical" evidence="1">
    <location>
        <begin position="46"/>
        <end position="70"/>
    </location>
</feature>
<reference evidence="2 3" key="1">
    <citation type="submission" date="2021-01" db="EMBL/GenBank/DDBJ databases">
        <title>Sequencing the genomes of 1000 actinobacteria strains.</title>
        <authorList>
            <person name="Klenk H.-P."/>
        </authorList>
    </citation>
    <scope>NUCLEOTIDE SEQUENCE [LARGE SCALE GENOMIC DNA]</scope>
    <source>
        <strain evidence="2 3">DSM 18662</strain>
    </source>
</reference>
<feature type="transmembrane region" description="Helical" evidence="1">
    <location>
        <begin position="6"/>
        <end position="25"/>
    </location>
</feature>
<evidence type="ECO:0000313" key="2">
    <source>
        <dbReference type="EMBL" id="MBM7797697.1"/>
    </source>
</evidence>
<accession>A0ABS2RGN3</accession>
<name>A0ABS2RGN3_9ACTN</name>
<keyword evidence="1" id="KW-1133">Transmembrane helix</keyword>
<keyword evidence="3" id="KW-1185">Reference proteome</keyword>
<dbReference type="EMBL" id="JAFBCF010000001">
    <property type="protein sequence ID" value="MBM7797697.1"/>
    <property type="molecule type" value="Genomic_DNA"/>
</dbReference>
<dbReference type="Proteomes" id="UP000704762">
    <property type="component" value="Unassembled WGS sequence"/>
</dbReference>
<comment type="caution">
    <text evidence="2">The sequence shown here is derived from an EMBL/GenBank/DDBJ whole genome shotgun (WGS) entry which is preliminary data.</text>
</comment>
<keyword evidence="1" id="KW-0472">Membrane</keyword>
<evidence type="ECO:0000313" key="3">
    <source>
        <dbReference type="Proteomes" id="UP000704762"/>
    </source>
</evidence>
<organism evidence="2 3">
    <name type="scientific">Microlunatus panaciterrae</name>
    <dbReference type="NCBI Taxonomy" id="400768"/>
    <lineage>
        <taxon>Bacteria</taxon>
        <taxon>Bacillati</taxon>
        <taxon>Actinomycetota</taxon>
        <taxon>Actinomycetes</taxon>
        <taxon>Propionibacteriales</taxon>
        <taxon>Propionibacteriaceae</taxon>
        <taxon>Microlunatus</taxon>
    </lineage>
</organism>
<sequence length="72" mass="7524">MEIVIVVFVSLTALLMIGIGIWSIWDARRIKPNLPLLFAWAQGANKAAGTAFGVIMIGAGAAILGFGVIANL</sequence>
<proteinExistence type="predicted"/>
<gene>
    <name evidence="2" type="ORF">JOE57_000618</name>
</gene>
<dbReference type="RefSeq" id="WP_204916343.1">
    <property type="nucleotide sequence ID" value="NZ_BAAAQP010000011.1"/>
</dbReference>